<feature type="transmembrane region" description="Helical" evidence="5">
    <location>
        <begin position="182"/>
        <end position="201"/>
    </location>
</feature>
<gene>
    <name evidence="7" type="ORF">UFOPK2131_00318</name>
</gene>
<dbReference type="PANTHER" id="PTHR43229">
    <property type="entry name" value="NODULATION PROTEIN J"/>
    <property type="match status" value="1"/>
</dbReference>
<dbReference type="PIRSF" id="PIRSF006648">
    <property type="entry name" value="DrrB"/>
    <property type="match status" value="1"/>
</dbReference>
<dbReference type="GO" id="GO:0140359">
    <property type="term" value="F:ABC-type transporter activity"/>
    <property type="evidence" value="ECO:0007669"/>
    <property type="project" value="InterPro"/>
</dbReference>
<feature type="domain" description="ABC transmembrane type-2" evidence="6">
    <location>
        <begin position="28"/>
        <end position="272"/>
    </location>
</feature>
<dbReference type="PANTHER" id="PTHR43229:SF2">
    <property type="entry name" value="NODULATION PROTEIN J"/>
    <property type="match status" value="1"/>
</dbReference>
<keyword evidence="2 5" id="KW-0812">Transmembrane</keyword>
<protein>
    <submittedName>
        <fullName evidence="7">Unannotated protein</fullName>
    </submittedName>
</protein>
<dbReference type="InterPro" id="IPR013525">
    <property type="entry name" value="ABC2_TM"/>
</dbReference>
<accession>A0A6J6J432</accession>
<keyword evidence="4 5" id="KW-0472">Membrane</keyword>
<sequence length="272" mass="30031">MKTELPSILGVGIRRIGYELKSYIRTPDAVFFNFFFPLMMLFIFTAAFSNLEIDVPGAGRVLTSADVYLPAMLAMGVLVSGTQNLGIDMAIEKHDGTLRRLSGSPISPVSYFIGKFGQVFVSATLQAVAIVLTARFVFGAYLPETIELWLTFAWVFYLGLLASSILGIAISALPRSAKSANAVILPPILILQFISGIYLSFTTLPEWLQNFASVFPVKWIGQGFRAVFYPDQFKSVELGGDWFLDQVAIAITIWVALGVVFTLLTFRWVKKS</sequence>
<feature type="transmembrane region" description="Helical" evidence="5">
    <location>
        <begin position="30"/>
        <end position="48"/>
    </location>
</feature>
<proteinExistence type="predicted"/>
<reference evidence="7" key="1">
    <citation type="submission" date="2020-05" db="EMBL/GenBank/DDBJ databases">
        <authorList>
            <person name="Chiriac C."/>
            <person name="Salcher M."/>
            <person name="Ghai R."/>
            <person name="Kavagutti S V."/>
        </authorList>
    </citation>
    <scope>NUCLEOTIDE SEQUENCE</scope>
</reference>
<feature type="transmembrane region" description="Helical" evidence="5">
    <location>
        <begin position="119"/>
        <end position="142"/>
    </location>
</feature>
<dbReference type="PROSITE" id="PS51012">
    <property type="entry name" value="ABC_TM2"/>
    <property type="match status" value="1"/>
</dbReference>
<keyword evidence="3 5" id="KW-1133">Transmembrane helix</keyword>
<evidence type="ECO:0000313" key="7">
    <source>
        <dbReference type="EMBL" id="CAB4631546.1"/>
    </source>
</evidence>
<feature type="transmembrane region" description="Helical" evidence="5">
    <location>
        <begin position="68"/>
        <end position="91"/>
    </location>
</feature>
<name>A0A6J6J432_9ZZZZ</name>
<dbReference type="InterPro" id="IPR047817">
    <property type="entry name" value="ABC2_TM_bact-type"/>
</dbReference>
<organism evidence="7">
    <name type="scientific">freshwater metagenome</name>
    <dbReference type="NCBI Taxonomy" id="449393"/>
    <lineage>
        <taxon>unclassified sequences</taxon>
        <taxon>metagenomes</taxon>
        <taxon>ecological metagenomes</taxon>
    </lineage>
</organism>
<evidence type="ECO:0000256" key="2">
    <source>
        <dbReference type="ARBA" id="ARBA00022692"/>
    </source>
</evidence>
<evidence type="ECO:0000256" key="3">
    <source>
        <dbReference type="ARBA" id="ARBA00022989"/>
    </source>
</evidence>
<dbReference type="GO" id="GO:0043190">
    <property type="term" value="C:ATP-binding cassette (ABC) transporter complex"/>
    <property type="evidence" value="ECO:0007669"/>
    <property type="project" value="InterPro"/>
</dbReference>
<evidence type="ECO:0000259" key="6">
    <source>
        <dbReference type="PROSITE" id="PS51012"/>
    </source>
</evidence>
<dbReference type="AlphaFoldDB" id="A0A6J6J432"/>
<dbReference type="Pfam" id="PF12698">
    <property type="entry name" value="ABC2_membrane_3"/>
    <property type="match status" value="1"/>
</dbReference>
<evidence type="ECO:0000256" key="4">
    <source>
        <dbReference type="ARBA" id="ARBA00023136"/>
    </source>
</evidence>
<comment type="subcellular location">
    <subcellularLocation>
        <location evidence="1">Membrane</location>
        <topology evidence="1">Multi-pass membrane protein</topology>
    </subcellularLocation>
</comment>
<evidence type="ECO:0000256" key="1">
    <source>
        <dbReference type="ARBA" id="ARBA00004141"/>
    </source>
</evidence>
<dbReference type="InterPro" id="IPR051784">
    <property type="entry name" value="Nod_factor_ABC_transporter"/>
</dbReference>
<dbReference type="EMBL" id="CAEZVT010000017">
    <property type="protein sequence ID" value="CAB4631546.1"/>
    <property type="molecule type" value="Genomic_DNA"/>
</dbReference>
<dbReference type="InterPro" id="IPR000412">
    <property type="entry name" value="ABC_2_transport"/>
</dbReference>
<feature type="transmembrane region" description="Helical" evidence="5">
    <location>
        <begin position="148"/>
        <end position="170"/>
    </location>
</feature>
<evidence type="ECO:0000256" key="5">
    <source>
        <dbReference type="SAM" id="Phobius"/>
    </source>
</evidence>
<feature type="transmembrane region" description="Helical" evidence="5">
    <location>
        <begin position="247"/>
        <end position="269"/>
    </location>
</feature>